<dbReference type="Gene3D" id="3.40.50.720">
    <property type="entry name" value="NAD(P)-binding Rossmann-like Domain"/>
    <property type="match status" value="1"/>
</dbReference>
<evidence type="ECO:0000313" key="2">
    <source>
        <dbReference type="EMBL" id="MBP2400985.1"/>
    </source>
</evidence>
<accession>A0ABS4XXC2</accession>
<evidence type="ECO:0000259" key="1">
    <source>
        <dbReference type="Pfam" id="PF03446"/>
    </source>
</evidence>
<organism evidence="2 3">
    <name type="scientific">Streptomyces syringium</name>
    <dbReference type="NCBI Taxonomy" id="76729"/>
    <lineage>
        <taxon>Bacteria</taxon>
        <taxon>Bacillati</taxon>
        <taxon>Actinomycetota</taxon>
        <taxon>Actinomycetes</taxon>
        <taxon>Kitasatosporales</taxon>
        <taxon>Streptomycetaceae</taxon>
        <taxon>Streptomyces</taxon>
    </lineage>
</organism>
<dbReference type="InterPro" id="IPR036291">
    <property type="entry name" value="NAD(P)-bd_dom_sf"/>
</dbReference>
<dbReference type="RefSeq" id="WP_209513516.1">
    <property type="nucleotide sequence ID" value="NZ_JAGIOH010000001.1"/>
</dbReference>
<comment type="caution">
    <text evidence="2">The sequence shown here is derived from an EMBL/GenBank/DDBJ whole genome shotgun (WGS) entry which is preliminary data.</text>
</comment>
<dbReference type="InterPro" id="IPR006115">
    <property type="entry name" value="6PGDH_NADP-bd"/>
</dbReference>
<feature type="domain" description="6-phosphogluconate dehydrogenase NADP-binding" evidence="1">
    <location>
        <begin position="1"/>
        <end position="58"/>
    </location>
</feature>
<dbReference type="PANTHER" id="PTHR43580:SF2">
    <property type="entry name" value="CYTOKINE-LIKE NUCLEAR FACTOR N-PAC"/>
    <property type="match status" value="1"/>
</dbReference>
<dbReference type="GeneID" id="94359349"/>
<dbReference type="InterPro" id="IPR051265">
    <property type="entry name" value="HIBADH-related_NP60_sf"/>
</dbReference>
<dbReference type="Proteomes" id="UP001519291">
    <property type="component" value="Unassembled WGS sequence"/>
</dbReference>
<protein>
    <submittedName>
        <fullName evidence="2">3-hydroxyisobutyrate dehydrogenase-like beta-hydroxyacid dehydrogenase</fullName>
    </submittedName>
</protein>
<keyword evidence="3" id="KW-1185">Reference proteome</keyword>
<dbReference type="PANTHER" id="PTHR43580">
    <property type="entry name" value="OXIDOREDUCTASE GLYR1-RELATED"/>
    <property type="match status" value="1"/>
</dbReference>
<evidence type="ECO:0000313" key="3">
    <source>
        <dbReference type="Proteomes" id="UP001519291"/>
    </source>
</evidence>
<dbReference type="SUPFAM" id="SSF51735">
    <property type="entry name" value="NAD(P)-binding Rossmann-fold domains"/>
    <property type="match status" value="1"/>
</dbReference>
<gene>
    <name evidence="2" type="ORF">JO379_000454</name>
</gene>
<reference evidence="2 3" key="1">
    <citation type="submission" date="2021-03" db="EMBL/GenBank/DDBJ databases">
        <title>Sequencing the genomes of 1000 actinobacteria strains.</title>
        <authorList>
            <person name="Klenk H.-P."/>
        </authorList>
    </citation>
    <scope>NUCLEOTIDE SEQUENCE [LARGE SCALE GENOMIC DNA]</scope>
    <source>
        <strain evidence="2 3">DSM 41480</strain>
    </source>
</reference>
<dbReference type="EMBL" id="JAGIOH010000001">
    <property type="protein sequence ID" value="MBP2400985.1"/>
    <property type="molecule type" value="Genomic_DNA"/>
</dbReference>
<name>A0ABS4XXC2_9ACTN</name>
<sequence>MGLALAATLLEQGHPTTVWNRTPEKADGLVVQGARRAATIADAVAASPVTVRTSVERNVSSDQPELMKALAERAIAEGHGGQNYLAVFELLKKPTPSS</sequence>
<proteinExistence type="predicted"/>
<dbReference type="Pfam" id="PF03446">
    <property type="entry name" value="NAD_binding_2"/>
    <property type="match status" value="1"/>
</dbReference>